<accession>A0A1H4AY42</accession>
<organism evidence="6 7">
    <name type="scientific">Pedobacter hartonius</name>
    <dbReference type="NCBI Taxonomy" id="425514"/>
    <lineage>
        <taxon>Bacteria</taxon>
        <taxon>Pseudomonadati</taxon>
        <taxon>Bacteroidota</taxon>
        <taxon>Sphingobacteriia</taxon>
        <taxon>Sphingobacteriales</taxon>
        <taxon>Sphingobacteriaceae</taxon>
        <taxon>Pedobacter</taxon>
    </lineage>
</organism>
<keyword evidence="2" id="KW-0862">Zinc</keyword>
<dbReference type="RefSeq" id="WP_090555792.1">
    <property type="nucleotide sequence ID" value="NZ_FNRA01000003.1"/>
</dbReference>
<evidence type="ECO:0000313" key="7">
    <source>
        <dbReference type="Proteomes" id="UP000198850"/>
    </source>
</evidence>
<dbReference type="InterPro" id="IPR014001">
    <property type="entry name" value="Helicase_ATP-bd"/>
</dbReference>
<protein>
    <submittedName>
        <fullName evidence="6">Helicase conserved C-terminal domain-containing protein</fullName>
    </submittedName>
</protein>
<keyword evidence="1" id="KW-0378">Hydrolase</keyword>
<dbReference type="InterPro" id="IPR038718">
    <property type="entry name" value="SNF2-like_sf"/>
</dbReference>
<keyword evidence="2" id="KW-0863">Zinc-finger</keyword>
<dbReference type="AlphaFoldDB" id="A0A1H4AY42"/>
<evidence type="ECO:0000313" key="6">
    <source>
        <dbReference type="EMBL" id="SEA40785.1"/>
    </source>
</evidence>
<keyword evidence="6" id="KW-0547">Nucleotide-binding</keyword>
<dbReference type="InterPro" id="IPR049730">
    <property type="entry name" value="SNF2/RAD54-like_C"/>
</dbReference>
<dbReference type="GO" id="GO:0004386">
    <property type="term" value="F:helicase activity"/>
    <property type="evidence" value="ECO:0007669"/>
    <property type="project" value="UniProtKB-KW"/>
</dbReference>
<evidence type="ECO:0000259" key="3">
    <source>
        <dbReference type="PROSITE" id="PS50966"/>
    </source>
</evidence>
<proteinExistence type="predicted"/>
<dbReference type="InterPro" id="IPR007527">
    <property type="entry name" value="Znf_SWIM"/>
</dbReference>
<dbReference type="GO" id="GO:0016787">
    <property type="term" value="F:hydrolase activity"/>
    <property type="evidence" value="ECO:0007669"/>
    <property type="project" value="UniProtKB-KW"/>
</dbReference>
<name>A0A1H4AY42_9SPHI</name>
<keyword evidence="6" id="KW-0347">Helicase</keyword>
<dbReference type="CDD" id="cd18793">
    <property type="entry name" value="SF2_C_SNF"/>
    <property type="match status" value="1"/>
</dbReference>
<evidence type="ECO:0000259" key="4">
    <source>
        <dbReference type="PROSITE" id="PS51192"/>
    </source>
</evidence>
<dbReference type="Pfam" id="PF00271">
    <property type="entry name" value="Helicase_C"/>
    <property type="match status" value="1"/>
</dbReference>
<feature type="domain" description="Helicase C-terminal" evidence="5">
    <location>
        <begin position="963"/>
        <end position="1118"/>
    </location>
</feature>
<dbReference type="InterPro" id="IPR001650">
    <property type="entry name" value="Helicase_C-like"/>
</dbReference>
<dbReference type="PROSITE" id="PS51192">
    <property type="entry name" value="HELICASE_ATP_BIND_1"/>
    <property type="match status" value="1"/>
</dbReference>
<keyword evidence="7" id="KW-1185">Reference proteome</keyword>
<dbReference type="SMART" id="SM00490">
    <property type="entry name" value="HELICc"/>
    <property type="match status" value="1"/>
</dbReference>
<dbReference type="STRING" id="425514.SAMN05443550_103133"/>
<keyword evidence="6" id="KW-0067">ATP-binding</keyword>
<dbReference type="InterPro" id="IPR000330">
    <property type="entry name" value="SNF2_N"/>
</dbReference>
<keyword evidence="2" id="KW-0479">Metal-binding</keyword>
<gene>
    <name evidence="6" type="ORF">SAMN05443550_103133</name>
</gene>
<dbReference type="EMBL" id="FNRA01000003">
    <property type="protein sequence ID" value="SEA40785.1"/>
    <property type="molecule type" value="Genomic_DNA"/>
</dbReference>
<dbReference type="SMART" id="SM00487">
    <property type="entry name" value="DEXDc"/>
    <property type="match status" value="1"/>
</dbReference>
<dbReference type="SUPFAM" id="SSF52540">
    <property type="entry name" value="P-loop containing nucleoside triphosphate hydrolases"/>
    <property type="match status" value="2"/>
</dbReference>
<dbReference type="InterPro" id="IPR027417">
    <property type="entry name" value="P-loop_NTPase"/>
</dbReference>
<evidence type="ECO:0000256" key="2">
    <source>
        <dbReference type="PROSITE-ProRule" id="PRU00325"/>
    </source>
</evidence>
<sequence>MSYTPNLFEPAKNAPDTFVLSDFKMTDLSLVFILKHSAGPVDSGVKGYFDLQPAHISVDFASFTDPDSQIRFPQVSLRQNNGELILSCRCTADKNKLCEHQVRVLFNLMDRQEIRIFFDRPLRLKKMKAFAAAYGLENEPKPEDFFGLEYDHKKYEIISLVKDLLPVTKEKNTALQELLLPKSRLPYPAHERDSQSKILVLKQHRYYTHFQADLLACTLTVSGKPKNPLTQLNPMDYLWGTENIDELKFYTAISKFQQSYEAEKSEIEIEGLKALIKNPLQLDIFYHDAKISPNITLSSIIPVRLKHQKIEINLFVSLKKDFYTITGEAVLDNKAYDLKMLNIKYKYFVLYNGVMHLIDDAGFLKVIEFFRQNNNHLVIHESKFNVFRDDILSKLENRIHVTYSYLKPATEEQIRDNDFDHSTEKIIYLSDSENYVLITPVMKYGKVEVPVLSRKQIYATDQSGNVFSVARDQDDELRFITALSRQHPHFEEQLDGEALYLHKKRFLDEGWFLSVFEEWQELGITVLGFNDLKGNNINPNQAKISIAVNSGLNWFDTSFEVKFGSQKVSLKHLHRSIRNKNRFIQLGDGTLGVLPQEWIDKFTAWFIAGDIVEDTLRTPKTNFSSITELYDKDVLSAEVRLELSAYKAKIKNFRHIENLEVPSELNAELRDYQKEGLNWLNFLDEFGFGGCLADDMGLGKTIQIIAFILSQRKKAHQNTNLVVVPTTLIFNWQAELAKFAPDLKVRTIYGADRIKAISEFDGYEVVLTSYGTLLYDIGWLKKYFFNYIFLDESQTIKNPESLRYHAVKLLQSRNKITMTGTPIENNTFDLYGQLSFACPGLLGSKQFFRDHYSTPIDKFKDNTRAVALKKKVSPFILRRTKKEVAAELPDKTEMVIYCEMGTEQKNAYDACKNEYIDFLMGKKEEDLPKHSLHVLKGLTQLRQICNSPSLLGENLLHGLASSKIDTLMEEIESHAPQHKILVFSQFVSMLDLIRKELKTRNISFEYLTGQTRNRAGKVENFQGNEGVRVFLISLKAGGTGLNLTEADYVYLVDPWWNPAAENQAIDRCYRIGQKKNVVAVRLICPDTIEEKIMKLQETKKELVSDLIQTDGSLLKSLTRNDLLNLFS</sequence>
<dbReference type="PROSITE" id="PS50966">
    <property type="entry name" value="ZF_SWIM"/>
    <property type="match status" value="1"/>
</dbReference>
<dbReference type="Gene3D" id="3.40.50.10810">
    <property type="entry name" value="Tandem AAA-ATPase domain"/>
    <property type="match status" value="1"/>
</dbReference>
<feature type="domain" description="Helicase ATP-binding" evidence="4">
    <location>
        <begin position="681"/>
        <end position="840"/>
    </location>
</feature>
<reference evidence="6 7" key="1">
    <citation type="submission" date="2016-10" db="EMBL/GenBank/DDBJ databases">
        <authorList>
            <person name="de Groot N.N."/>
        </authorList>
    </citation>
    <scope>NUCLEOTIDE SEQUENCE [LARGE SCALE GENOMIC DNA]</scope>
    <source>
        <strain evidence="6 7">DSM 19033</strain>
    </source>
</reference>
<dbReference type="PANTHER" id="PTHR10799">
    <property type="entry name" value="SNF2/RAD54 HELICASE FAMILY"/>
    <property type="match status" value="1"/>
</dbReference>
<dbReference type="PROSITE" id="PS51194">
    <property type="entry name" value="HELICASE_CTER"/>
    <property type="match status" value="1"/>
</dbReference>
<evidence type="ECO:0000259" key="5">
    <source>
        <dbReference type="PROSITE" id="PS51194"/>
    </source>
</evidence>
<dbReference type="GO" id="GO:0008270">
    <property type="term" value="F:zinc ion binding"/>
    <property type="evidence" value="ECO:0007669"/>
    <property type="project" value="UniProtKB-KW"/>
</dbReference>
<dbReference type="GO" id="GO:0005524">
    <property type="term" value="F:ATP binding"/>
    <property type="evidence" value="ECO:0007669"/>
    <property type="project" value="InterPro"/>
</dbReference>
<dbReference type="Gene3D" id="3.40.50.300">
    <property type="entry name" value="P-loop containing nucleotide triphosphate hydrolases"/>
    <property type="match status" value="1"/>
</dbReference>
<feature type="domain" description="SWIM-type" evidence="3">
    <location>
        <begin position="73"/>
        <end position="109"/>
    </location>
</feature>
<dbReference type="OrthoDB" id="9760715at2"/>
<evidence type="ECO:0000256" key="1">
    <source>
        <dbReference type="ARBA" id="ARBA00022801"/>
    </source>
</evidence>
<dbReference type="Pfam" id="PF00176">
    <property type="entry name" value="SNF2-rel_dom"/>
    <property type="match status" value="1"/>
</dbReference>
<dbReference type="Proteomes" id="UP000198850">
    <property type="component" value="Unassembled WGS sequence"/>
</dbReference>